<feature type="region of interest" description="Disordered" evidence="1">
    <location>
        <begin position="30"/>
        <end position="57"/>
    </location>
</feature>
<feature type="region of interest" description="Disordered" evidence="1">
    <location>
        <begin position="386"/>
        <end position="407"/>
    </location>
</feature>
<dbReference type="EMBL" id="OX459123">
    <property type="protein sequence ID" value="CAI9109854.1"/>
    <property type="molecule type" value="Genomic_DNA"/>
</dbReference>
<proteinExistence type="predicted"/>
<dbReference type="Proteomes" id="UP001161247">
    <property type="component" value="Chromosome 6"/>
</dbReference>
<dbReference type="Pfam" id="PF03031">
    <property type="entry name" value="NIF"/>
    <property type="match status" value="1"/>
</dbReference>
<feature type="region of interest" description="Disordered" evidence="1">
    <location>
        <begin position="127"/>
        <end position="160"/>
    </location>
</feature>
<feature type="compositionally biased region" description="Polar residues" evidence="1">
    <location>
        <begin position="285"/>
        <end position="296"/>
    </location>
</feature>
<feature type="region of interest" description="Disordered" evidence="1">
    <location>
        <begin position="264"/>
        <end position="298"/>
    </location>
</feature>
<feature type="region of interest" description="Disordered" evidence="1">
    <location>
        <begin position="199"/>
        <end position="220"/>
    </location>
</feature>
<gene>
    <name evidence="3" type="ORF">OLC1_LOCUS17648</name>
</gene>
<feature type="compositionally biased region" description="Basic and acidic residues" evidence="1">
    <location>
        <begin position="199"/>
        <end position="209"/>
    </location>
</feature>
<dbReference type="AlphaFoldDB" id="A0AAV1DPX7"/>
<sequence>MDSASGVGNGVVNLRSVIENASIKLGKEAAHDGVGLESRKRKAKRKRRKLQNQLGNDSNLVDNILQVDQDVDHSRYPDSCTTTKVRTPAVNRETRSDVRLKAEHRGGNEISRERVIEKADPINGSLGIEEQDATCNGVSPGSRETRKRKRKGQDTMGDGTNLVKNINQVTPDVEHSMYPNSCPTTMVQSPTIITEADSDVRQKAERESLLESLEQPAAGNESSRGVVIKKVDPINEFLGIDHANVISNLSLIPVSDGLKGVELKKKKKKKARSQASGSVVREESSIGTSLNDSQVNQDEHSLYPNTCTTTMGPTPAIITEVDSNVSLKAADQDLHNPLKRTTDSGNESSRGMVIKKVDPINGFLGIDHTKILSNLSLVNVPEGLKGVNSKKKKKKKKKKKQEASGSVGGVSNGANLCSFPRSLANLSPKGKLLVLDINGLLADIVVPPPKDRTADNRINGRAIFKRPFYHEFLVFCFERFDVGIWSSRSKKVVDNVVNYLLGEMKQNLLFCWNMLHCTQTSFKTLENKHKPLVFKELKKLWEKDDPYLPWEKGDYNESNTLLIDDSPYKALLNPIHTAIFPCSFHYKDKSDKSLGPGGKLRVYLEGLAECDNVRNYIEQHPFGQRVLDEKNSHWDFYSRVLSSITTKDTEEG</sequence>
<dbReference type="InterPro" id="IPR050365">
    <property type="entry name" value="TIM50"/>
</dbReference>
<feature type="compositionally biased region" description="Basic residues" evidence="1">
    <location>
        <begin position="388"/>
        <end position="400"/>
    </location>
</feature>
<dbReference type="Gene3D" id="3.40.50.1000">
    <property type="entry name" value="HAD superfamily/HAD-like"/>
    <property type="match status" value="1"/>
</dbReference>
<accession>A0AAV1DPX7</accession>
<feature type="compositionally biased region" description="Basic residues" evidence="1">
    <location>
        <begin position="39"/>
        <end position="50"/>
    </location>
</feature>
<dbReference type="PROSITE" id="PS50969">
    <property type="entry name" value="FCP1"/>
    <property type="match status" value="1"/>
</dbReference>
<evidence type="ECO:0000313" key="3">
    <source>
        <dbReference type="EMBL" id="CAI9109854.1"/>
    </source>
</evidence>
<evidence type="ECO:0000259" key="2">
    <source>
        <dbReference type="PROSITE" id="PS50969"/>
    </source>
</evidence>
<dbReference type="InterPro" id="IPR023214">
    <property type="entry name" value="HAD_sf"/>
</dbReference>
<dbReference type="FunFam" id="3.40.50.1000:FF:000257">
    <property type="entry name" value="Haloacid dehalogenase-like hydrolase (HAD) superfamily protein"/>
    <property type="match status" value="1"/>
</dbReference>
<feature type="domain" description="FCP1 homology" evidence="2">
    <location>
        <begin position="426"/>
        <end position="607"/>
    </location>
</feature>
<protein>
    <submittedName>
        <fullName evidence="3">OLC1v1009774C2</fullName>
    </submittedName>
</protein>
<dbReference type="SMART" id="SM00577">
    <property type="entry name" value="CPDc"/>
    <property type="match status" value="1"/>
</dbReference>
<keyword evidence="4" id="KW-1185">Reference proteome</keyword>
<dbReference type="PANTHER" id="PTHR12210">
    <property type="entry name" value="DULLARD PROTEIN PHOSPHATASE"/>
    <property type="match status" value="1"/>
</dbReference>
<dbReference type="SUPFAM" id="SSF56784">
    <property type="entry name" value="HAD-like"/>
    <property type="match status" value="1"/>
</dbReference>
<name>A0AAV1DPX7_OLDCO</name>
<evidence type="ECO:0000313" key="4">
    <source>
        <dbReference type="Proteomes" id="UP001161247"/>
    </source>
</evidence>
<organism evidence="3 4">
    <name type="scientific">Oldenlandia corymbosa var. corymbosa</name>
    <dbReference type="NCBI Taxonomy" id="529605"/>
    <lineage>
        <taxon>Eukaryota</taxon>
        <taxon>Viridiplantae</taxon>
        <taxon>Streptophyta</taxon>
        <taxon>Embryophyta</taxon>
        <taxon>Tracheophyta</taxon>
        <taxon>Spermatophyta</taxon>
        <taxon>Magnoliopsida</taxon>
        <taxon>eudicotyledons</taxon>
        <taxon>Gunneridae</taxon>
        <taxon>Pentapetalae</taxon>
        <taxon>asterids</taxon>
        <taxon>lamiids</taxon>
        <taxon>Gentianales</taxon>
        <taxon>Rubiaceae</taxon>
        <taxon>Rubioideae</taxon>
        <taxon>Spermacoceae</taxon>
        <taxon>Hedyotis-Oldenlandia complex</taxon>
        <taxon>Oldenlandia</taxon>
    </lineage>
</organism>
<evidence type="ECO:0000256" key="1">
    <source>
        <dbReference type="SAM" id="MobiDB-lite"/>
    </source>
</evidence>
<dbReference type="InterPro" id="IPR004274">
    <property type="entry name" value="FCP1_dom"/>
</dbReference>
<reference evidence="3" key="1">
    <citation type="submission" date="2023-03" db="EMBL/GenBank/DDBJ databases">
        <authorList>
            <person name="Julca I."/>
        </authorList>
    </citation>
    <scope>NUCLEOTIDE SEQUENCE</scope>
</reference>
<dbReference type="InterPro" id="IPR036412">
    <property type="entry name" value="HAD-like_sf"/>
</dbReference>